<reference evidence="3 4" key="1">
    <citation type="submission" date="2014-04" db="EMBL/GenBank/DDBJ databases">
        <authorList>
            <consortium name="DOE Joint Genome Institute"/>
            <person name="Kuo A."/>
            <person name="Kohler A."/>
            <person name="Nagy L.G."/>
            <person name="Floudas D."/>
            <person name="Copeland A."/>
            <person name="Barry K.W."/>
            <person name="Cichocki N."/>
            <person name="Veneault-Fourrey C."/>
            <person name="LaButti K."/>
            <person name="Lindquist E.A."/>
            <person name="Lipzen A."/>
            <person name="Lundell T."/>
            <person name="Morin E."/>
            <person name="Murat C."/>
            <person name="Sun H."/>
            <person name="Tunlid A."/>
            <person name="Henrissat B."/>
            <person name="Grigoriev I.V."/>
            <person name="Hibbett D.S."/>
            <person name="Martin F."/>
            <person name="Nordberg H.P."/>
            <person name="Cantor M.N."/>
            <person name="Hua S.X."/>
        </authorList>
    </citation>
    <scope>NUCLEOTIDE SEQUENCE [LARGE SCALE GENOMIC DNA]</scope>
    <source>
        <strain evidence="3 4">Foug A</strain>
    </source>
</reference>
<keyword evidence="1" id="KW-0812">Transmembrane</keyword>
<dbReference type="STRING" id="1036808.A0A0C3DLK6"/>
<dbReference type="InParanoid" id="A0A0C3DLK6"/>
<dbReference type="InterPro" id="IPR000719">
    <property type="entry name" value="Prot_kinase_dom"/>
</dbReference>
<dbReference type="PROSITE" id="PS50011">
    <property type="entry name" value="PROTEIN_KINASE_DOM"/>
    <property type="match status" value="1"/>
</dbReference>
<keyword evidence="4" id="KW-1185">Reference proteome</keyword>
<proteinExistence type="predicted"/>
<keyword evidence="1" id="KW-1133">Transmembrane helix</keyword>
<dbReference type="PANTHER" id="PTHR38248">
    <property type="entry name" value="FUNK1 6"/>
    <property type="match status" value="1"/>
</dbReference>
<dbReference type="AlphaFoldDB" id="A0A0C3DLK6"/>
<dbReference type="HOGENOM" id="CLU_138921_0_0_1"/>
<gene>
    <name evidence="3" type="ORF">SCLCIDRAFT_131100</name>
</gene>
<reference evidence="4" key="2">
    <citation type="submission" date="2015-01" db="EMBL/GenBank/DDBJ databases">
        <title>Evolutionary Origins and Diversification of the Mycorrhizal Mutualists.</title>
        <authorList>
            <consortium name="DOE Joint Genome Institute"/>
            <consortium name="Mycorrhizal Genomics Consortium"/>
            <person name="Kohler A."/>
            <person name="Kuo A."/>
            <person name="Nagy L.G."/>
            <person name="Floudas D."/>
            <person name="Copeland A."/>
            <person name="Barry K.W."/>
            <person name="Cichocki N."/>
            <person name="Veneault-Fourrey C."/>
            <person name="LaButti K."/>
            <person name="Lindquist E.A."/>
            <person name="Lipzen A."/>
            <person name="Lundell T."/>
            <person name="Morin E."/>
            <person name="Murat C."/>
            <person name="Riley R."/>
            <person name="Ohm R."/>
            <person name="Sun H."/>
            <person name="Tunlid A."/>
            <person name="Henrissat B."/>
            <person name="Grigoriev I.V."/>
            <person name="Hibbett D.S."/>
            <person name="Martin F."/>
        </authorList>
    </citation>
    <scope>NUCLEOTIDE SEQUENCE [LARGE SCALE GENOMIC DNA]</scope>
    <source>
        <strain evidence="4">Foug A</strain>
    </source>
</reference>
<sequence length="153" mass="17383">MRQHSQSPWACQKGLSIMPHTHYWLILDLVREALTSFSSSKELVQAIHDALVAHRAVYAAGFLHWDLSPGNIIIVDGCGYLINWDFAKATKNDAPHWITRTGTWPFMSANLVEDASAVHTFQDDLESSFWLLLWATFMFMPLSLSLVDCTKFI</sequence>
<dbReference type="Proteomes" id="UP000053989">
    <property type="component" value="Unassembled WGS sequence"/>
</dbReference>
<keyword evidence="1" id="KW-0472">Membrane</keyword>
<evidence type="ECO:0000313" key="4">
    <source>
        <dbReference type="Proteomes" id="UP000053989"/>
    </source>
</evidence>
<dbReference type="EMBL" id="KN822105">
    <property type="protein sequence ID" value="KIM57109.1"/>
    <property type="molecule type" value="Genomic_DNA"/>
</dbReference>
<dbReference type="Gene3D" id="1.10.510.10">
    <property type="entry name" value="Transferase(Phosphotransferase) domain 1"/>
    <property type="match status" value="1"/>
</dbReference>
<name>A0A0C3DLK6_9AGAM</name>
<dbReference type="SUPFAM" id="SSF56112">
    <property type="entry name" value="Protein kinase-like (PK-like)"/>
    <property type="match status" value="1"/>
</dbReference>
<protein>
    <recommendedName>
        <fullName evidence="2">Protein kinase domain-containing protein</fullName>
    </recommendedName>
</protein>
<organism evidence="3 4">
    <name type="scientific">Scleroderma citrinum Foug A</name>
    <dbReference type="NCBI Taxonomy" id="1036808"/>
    <lineage>
        <taxon>Eukaryota</taxon>
        <taxon>Fungi</taxon>
        <taxon>Dikarya</taxon>
        <taxon>Basidiomycota</taxon>
        <taxon>Agaricomycotina</taxon>
        <taxon>Agaricomycetes</taxon>
        <taxon>Agaricomycetidae</taxon>
        <taxon>Boletales</taxon>
        <taxon>Sclerodermatineae</taxon>
        <taxon>Sclerodermataceae</taxon>
        <taxon>Scleroderma</taxon>
    </lineage>
</organism>
<evidence type="ECO:0000313" key="3">
    <source>
        <dbReference type="EMBL" id="KIM57109.1"/>
    </source>
</evidence>
<dbReference type="Pfam" id="PF17667">
    <property type="entry name" value="Pkinase_fungal"/>
    <property type="match status" value="1"/>
</dbReference>
<dbReference type="InterPro" id="IPR011009">
    <property type="entry name" value="Kinase-like_dom_sf"/>
</dbReference>
<accession>A0A0C3DLK6</accession>
<dbReference type="InterPro" id="IPR040976">
    <property type="entry name" value="Pkinase_fungal"/>
</dbReference>
<dbReference type="GO" id="GO:0004672">
    <property type="term" value="F:protein kinase activity"/>
    <property type="evidence" value="ECO:0007669"/>
    <property type="project" value="InterPro"/>
</dbReference>
<dbReference type="OrthoDB" id="2747778at2759"/>
<dbReference type="GO" id="GO:0005524">
    <property type="term" value="F:ATP binding"/>
    <property type="evidence" value="ECO:0007669"/>
    <property type="project" value="InterPro"/>
</dbReference>
<evidence type="ECO:0000256" key="1">
    <source>
        <dbReference type="SAM" id="Phobius"/>
    </source>
</evidence>
<feature type="transmembrane region" description="Helical" evidence="1">
    <location>
        <begin position="129"/>
        <end position="147"/>
    </location>
</feature>
<dbReference type="PANTHER" id="PTHR38248:SF2">
    <property type="entry name" value="FUNK1 11"/>
    <property type="match status" value="1"/>
</dbReference>
<feature type="domain" description="Protein kinase" evidence="2">
    <location>
        <begin position="1"/>
        <end position="153"/>
    </location>
</feature>
<evidence type="ECO:0000259" key="2">
    <source>
        <dbReference type="PROSITE" id="PS50011"/>
    </source>
</evidence>